<organism evidence="1">
    <name type="scientific">Trepomonas sp. PC1</name>
    <dbReference type="NCBI Taxonomy" id="1076344"/>
    <lineage>
        <taxon>Eukaryota</taxon>
        <taxon>Metamonada</taxon>
        <taxon>Diplomonadida</taxon>
        <taxon>Hexamitidae</taxon>
        <taxon>Hexamitinae</taxon>
        <taxon>Trepomonas</taxon>
    </lineage>
</organism>
<protein>
    <submittedName>
        <fullName evidence="1">Uncharacterized protein</fullName>
    </submittedName>
</protein>
<proteinExistence type="predicted"/>
<dbReference type="AlphaFoldDB" id="A0A146JZP6"/>
<name>A0A146JZP6_9EUKA</name>
<evidence type="ECO:0000313" key="1">
    <source>
        <dbReference type="EMBL" id="JAP88849.1"/>
    </source>
</evidence>
<accession>A0A146JZP6</accession>
<reference evidence="1" key="1">
    <citation type="submission" date="2015-07" db="EMBL/GenBank/DDBJ databases">
        <title>Adaptation to a free-living lifestyle via gene acquisitions in the diplomonad Trepomonas sp. PC1.</title>
        <authorList>
            <person name="Xu F."/>
            <person name="Jerlstrom-Hultqvist J."/>
            <person name="Kolisko M."/>
            <person name="Simpson A.G.B."/>
            <person name="Roger A.J."/>
            <person name="Svard S.G."/>
            <person name="Andersson J.O."/>
        </authorList>
    </citation>
    <scope>NUCLEOTIDE SEQUENCE</scope>
    <source>
        <strain evidence="1">PC1</strain>
    </source>
</reference>
<sequence length="323" mass="37596">IDWYYDSRTWKDNVEPQDAPQNTIYFILRKSFTKLDLGNFPNVCGMNFNNYTVDHLVLNLTSIHKSTPNIGNISGFDNSSGNKSLKILECKSTTHQAIKDFKGFESLRIAVFHDKVCLALIKQMLNLPSIEYLFFGNVRYTVATKMFEIDDTYSQDHNVNQVAIKQNLEMFLGGRETIIIKLKSELMEKEMNVTQSGQQMNQMLWDSKAFNSDLEVWELVLKNMNYVKKIQQKEKTQQDIEEHIQGQKDIQLELQQIKRTVEDNQQQVQRRLDEMGLNQQQQIQVHQQQFNRLDGKIDAMQHKFGDLSAKISELVAFLAMISE</sequence>
<gene>
    <name evidence="1" type="ORF">TPC1_31656</name>
</gene>
<feature type="non-terminal residue" evidence="1">
    <location>
        <position position="1"/>
    </location>
</feature>
<dbReference type="EMBL" id="GDID01007757">
    <property type="protein sequence ID" value="JAP88849.1"/>
    <property type="molecule type" value="Transcribed_RNA"/>
</dbReference>